<dbReference type="SMART" id="SM00872">
    <property type="entry name" value="Alpha-mann_mid"/>
    <property type="match status" value="1"/>
</dbReference>
<protein>
    <submittedName>
        <fullName evidence="6">Mannosylglycerate hydrolase</fullName>
        <ecNumber evidence="6">3.2.1.170</ecNumber>
    </submittedName>
</protein>
<evidence type="ECO:0000256" key="2">
    <source>
        <dbReference type="ARBA" id="ARBA00022723"/>
    </source>
</evidence>
<dbReference type="GO" id="GO:0004559">
    <property type="term" value="F:alpha-mannosidase activity"/>
    <property type="evidence" value="ECO:0007669"/>
    <property type="project" value="InterPro"/>
</dbReference>
<dbReference type="AlphaFoldDB" id="A0A1Q2MAJ0"/>
<evidence type="ECO:0000313" key="7">
    <source>
        <dbReference type="Proteomes" id="UP000188181"/>
    </source>
</evidence>
<dbReference type="Gene3D" id="2.70.98.30">
    <property type="entry name" value="Golgi alpha-mannosidase II, domain 4"/>
    <property type="match status" value="1"/>
</dbReference>
<dbReference type="Pfam" id="PF09261">
    <property type="entry name" value="Alpha-mann_mid"/>
    <property type="match status" value="1"/>
</dbReference>
<evidence type="ECO:0000313" key="6">
    <source>
        <dbReference type="EMBL" id="AQQ69680.1"/>
    </source>
</evidence>
<reference evidence="7" key="1">
    <citation type="submission" date="2017-02" db="EMBL/GenBank/DDBJ databases">
        <title>Comparative genomics and description of representatives of a novel lineage of planctomycetes thriving in anoxic sediments.</title>
        <authorList>
            <person name="Spring S."/>
            <person name="Bunk B."/>
            <person name="Sproer C."/>
        </authorList>
    </citation>
    <scope>NUCLEOTIDE SEQUENCE [LARGE SCALE GENOMIC DNA]</scope>
    <source>
        <strain evidence="7">SM-Chi-D1</strain>
    </source>
</reference>
<dbReference type="GO" id="GO:0030246">
    <property type="term" value="F:carbohydrate binding"/>
    <property type="evidence" value="ECO:0007669"/>
    <property type="project" value="InterPro"/>
</dbReference>
<dbReference type="Pfam" id="PF07748">
    <property type="entry name" value="Glyco_hydro_38C"/>
    <property type="match status" value="1"/>
</dbReference>
<dbReference type="InterPro" id="IPR011330">
    <property type="entry name" value="Glyco_hydro/deAcase_b/a-brl"/>
</dbReference>
<dbReference type="PANTHER" id="PTHR46017:SF1">
    <property type="entry name" value="ALPHA-MANNOSIDASE 2C1"/>
    <property type="match status" value="1"/>
</dbReference>
<comment type="similarity">
    <text evidence="1">Belongs to the glycosyl hydrolase 38 family.</text>
</comment>
<organism evidence="6 7">
    <name type="scientific">Limihaloglobus sulfuriphilus</name>
    <dbReference type="NCBI Taxonomy" id="1851148"/>
    <lineage>
        <taxon>Bacteria</taxon>
        <taxon>Pseudomonadati</taxon>
        <taxon>Planctomycetota</taxon>
        <taxon>Phycisphaerae</taxon>
        <taxon>Sedimentisphaerales</taxon>
        <taxon>Sedimentisphaeraceae</taxon>
        <taxon>Limihaloglobus</taxon>
    </lineage>
</organism>
<keyword evidence="3 6" id="KW-0378">Hydrolase</keyword>
<dbReference type="Pfam" id="PF01074">
    <property type="entry name" value="Glyco_hydro_38N"/>
    <property type="match status" value="1"/>
</dbReference>
<dbReference type="STRING" id="1851148.SMSP2_00010"/>
<dbReference type="InterPro" id="IPR027291">
    <property type="entry name" value="Glyco_hydro_38_N_sf"/>
</dbReference>
<dbReference type="InterPro" id="IPR015341">
    <property type="entry name" value="Glyco_hydro_38_cen"/>
</dbReference>
<evidence type="ECO:0000259" key="5">
    <source>
        <dbReference type="SMART" id="SM00872"/>
    </source>
</evidence>
<dbReference type="SUPFAM" id="SSF74650">
    <property type="entry name" value="Galactose mutarotase-like"/>
    <property type="match status" value="1"/>
</dbReference>
<dbReference type="Pfam" id="PF17677">
    <property type="entry name" value="Glyco_hydro38C2"/>
    <property type="match status" value="1"/>
</dbReference>
<keyword evidence="2" id="KW-0479">Metal-binding</keyword>
<feature type="domain" description="Glycoside hydrolase family 38 central" evidence="5">
    <location>
        <begin position="336"/>
        <end position="410"/>
    </location>
</feature>
<sequence>MSKKKVMHVISGTHWDREWRHTAEQSKPRLVDLVDTMIETLEKNKSYKTFCLDGGLVVLEDYFTVRPENRQRIKKLISSGRVTLVNWYTLPDTFTVAPEAMVRNIKLGQTMAQEFGGTMSSGYTATSYGQTSQLPQLYQGFGITNAIFYRGTNKYFKSLPLIEWSAKDGSKIHLLRTFDEVTRTNWFFYVHQPLVVGKGTRDTSYTYQNDHIPSHCCDEMLYERGLVVLKEQESFNRSPEALKKALGYIVEQAGPYAVADNILALNMEDNDVPFNLLPEMISELNKVSGDIEIVQSSMDEYMAKIVKDTENMKLPAHQGELRNEAVEHGFNGLLGATHSSRVKLKIYNEKCETGLIYYAEPLASMAAMLGEEYPETMLKRAWRHLLLNQAHDSICGAAVDRAHEDMLYNFSLAEMVGEEITARSELALIRKLNTAAAFKDGDYTITLFNTLHQDREEVLPIIVDFPLNGDQPLKNEFGTYFDIVDKKGKEYEYEVLATDKISIGVERVLDTKGISMPAERKRLLLKTDVPAMGYKTLAVRPRPPKYIKHPKPDTGRAPIAREDGVLENEFIKVTVNPNGTFSMLHKPTGHLMEKMHYYTDNGEVGNAHLSRIPDRDFVRTTLGANAAVTLVETNNLRGTLRIDLSITVPAAATDEGNDRLREEKLIPITTWLTLTKDGRYLKVHTKLHNEARDHRLRVNYPSGIKTNKVDVESAFAVDTRDIRVTDTGDNFEKFYAYQPMQNFIDLSSQKASLAVLNKGLREYEVKDDPERTIAITMLRTQRAYMTANSKMTPEELDQYTGQHSFGTLEYDYALYPHKGGWESAGVLDMAYKFKVGVHAVQSVPHNLGDMPVSGSFITITGAKDLALAALKQADDGSGVILRVWNPGDKTVKASIKTRLPVSSAAECKLNESVEKELKVTRGSIAFESAPYKITTLLLRY</sequence>
<dbReference type="SUPFAM" id="SSF88713">
    <property type="entry name" value="Glycoside hydrolase/deacetylase"/>
    <property type="match status" value="1"/>
</dbReference>
<dbReference type="Gene3D" id="2.60.40.2210">
    <property type="match status" value="1"/>
</dbReference>
<dbReference type="Proteomes" id="UP000188181">
    <property type="component" value="Chromosome"/>
</dbReference>
<dbReference type="GO" id="GO:0046872">
    <property type="term" value="F:metal ion binding"/>
    <property type="evidence" value="ECO:0007669"/>
    <property type="project" value="UniProtKB-KW"/>
</dbReference>
<dbReference type="GO" id="GO:0102546">
    <property type="term" value="F:mannosylglycerate hydrolase activity"/>
    <property type="evidence" value="ECO:0007669"/>
    <property type="project" value="UniProtKB-EC"/>
</dbReference>
<dbReference type="EMBL" id="CP019646">
    <property type="protein sequence ID" value="AQQ69680.1"/>
    <property type="molecule type" value="Genomic_DNA"/>
</dbReference>
<dbReference type="Gene3D" id="1.20.1270.50">
    <property type="entry name" value="Glycoside hydrolase family 38, central domain"/>
    <property type="match status" value="1"/>
</dbReference>
<gene>
    <name evidence="6" type="primary">mngB_2</name>
    <name evidence="6" type="ORF">SMSP2_00010</name>
</gene>
<accession>A0A1Q2MAJ0</accession>
<dbReference type="RefSeq" id="WP_186804768.1">
    <property type="nucleotide sequence ID" value="NZ_CP019646.1"/>
</dbReference>
<dbReference type="GO" id="GO:0009313">
    <property type="term" value="P:oligosaccharide catabolic process"/>
    <property type="evidence" value="ECO:0007669"/>
    <property type="project" value="TreeGrafter"/>
</dbReference>
<dbReference type="InterPro" id="IPR011013">
    <property type="entry name" value="Gal_mutarotase_sf_dom"/>
</dbReference>
<dbReference type="KEGG" id="pbas:SMSP2_00010"/>
<keyword evidence="4 6" id="KW-0326">Glycosidase</keyword>
<dbReference type="GO" id="GO:0006013">
    <property type="term" value="P:mannose metabolic process"/>
    <property type="evidence" value="ECO:0007669"/>
    <property type="project" value="InterPro"/>
</dbReference>
<dbReference type="InterPro" id="IPR000602">
    <property type="entry name" value="Glyco_hydro_38_N"/>
</dbReference>
<evidence type="ECO:0000256" key="1">
    <source>
        <dbReference type="ARBA" id="ARBA00009792"/>
    </source>
</evidence>
<name>A0A1Q2MAJ0_9BACT</name>
<dbReference type="EC" id="3.2.1.170" evidence="6"/>
<dbReference type="InterPro" id="IPR011682">
    <property type="entry name" value="Glyco_hydro_38_C"/>
</dbReference>
<proteinExistence type="inferred from homology"/>
<dbReference type="PANTHER" id="PTHR46017">
    <property type="entry name" value="ALPHA-MANNOSIDASE 2C1"/>
    <property type="match status" value="1"/>
</dbReference>
<dbReference type="InterPro" id="IPR028995">
    <property type="entry name" value="Glyco_hydro_57/38_cen_sf"/>
</dbReference>
<evidence type="ECO:0000256" key="4">
    <source>
        <dbReference type="ARBA" id="ARBA00023295"/>
    </source>
</evidence>
<dbReference type="Gene3D" id="3.20.110.10">
    <property type="entry name" value="Glycoside hydrolase 38, N terminal domain"/>
    <property type="match status" value="2"/>
</dbReference>
<dbReference type="InterPro" id="IPR041147">
    <property type="entry name" value="GH38_C"/>
</dbReference>
<keyword evidence="7" id="KW-1185">Reference proteome</keyword>
<dbReference type="SUPFAM" id="SSF88688">
    <property type="entry name" value="Families 57/38 glycoside transferase middle domain"/>
    <property type="match status" value="1"/>
</dbReference>
<dbReference type="InterPro" id="IPR037094">
    <property type="entry name" value="Glyco_hydro_38_cen_sf"/>
</dbReference>
<evidence type="ECO:0000256" key="3">
    <source>
        <dbReference type="ARBA" id="ARBA00022801"/>
    </source>
</evidence>